<dbReference type="Gene3D" id="1.20.1600.10">
    <property type="entry name" value="Outer membrane efflux proteins (OEP)"/>
    <property type="match status" value="1"/>
</dbReference>
<reference evidence="8 9" key="1">
    <citation type="submission" date="2019-03" db="EMBL/GenBank/DDBJ databases">
        <title>Freshwater and sediment microbial communities from various areas in North America, analyzing microbe dynamics in response to fracking.</title>
        <authorList>
            <person name="Lamendella R."/>
        </authorList>
    </citation>
    <scope>NUCLEOTIDE SEQUENCE [LARGE SCALE GENOMIC DNA]</scope>
    <source>
        <strain evidence="8 9">175.2</strain>
    </source>
</reference>
<evidence type="ECO:0000256" key="1">
    <source>
        <dbReference type="ARBA" id="ARBA00004442"/>
    </source>
</evidence>
<evidence type="ECO:0000256" key="6">
    <source>
        <dbReference type="ARBA" id="ARBA00023136"/>
    </source>
</evidence>
<dbReference type="EMBL" id="SMAR01000030">
    <property type="protein sequence ID" value="TCT34762.1"/>
    <property type="molecule type" value="Genomic_DNA"/>
</dbReference>
<name>A0A4R3NPW9_9HYPH</name>
<keyword evidence="7" id="KW-0998">Cell outer membrane</keyword>
<keyword evidence="3" id="KW-0813">Transport</keyword>
<dbReference type="GO" id="GO:0009279">
    <property type="term" value="C:cell outer membrane"/>
    <property type="evidence" value="ECO:0007669"/>
    <property type="project" value="UniProtKB-SubCell"/>
</dbReference>
<evidence type="ECO:0000313" key="9">
    <source>
        <dbReference type="Proteomes" id="UP000295097"/>
    </source>
</evidence>
<keyword evidence="6" id="KW-0472">Membrane</keyword>
<dbReference type="Pfam" id="PF02321">
    <property type="entry name" value="OEP"/>
    <property type="match status" value="2"/>
</dbReference>
<keyword evidence="5" id="KW-0812">Transmembrane</keyword>
<proteinExistence type="inferred from homology"/>
<dbReference type="InterPro" id="IPR003423">
    <property type="entry name" value="OMP_efflux"/>
</dbReference>
<dbReference type="PANTHER" id="PTHR30026:SF22">
    <property type="entry name" value="OUTER MEMBRANE EFFLUX PROTEIN"/>
    <property type="match status" value="1"/>
</dbReference>
<comment type="subcellular location">
    <subcellularLocation>
        <location evidence="1">Cell outer membrane</location>
    </subcellularLocation>
</comment>
<dbReference type="GO" id="GO:1990281">
    <property type="term" value="C:efflux pump complex"/>
    <property type="evidence" value="ECO:0007669"/>
    <property type="project" value="TreeGrafter"/>
</dbReference>
<dbReference type="GO" id="GO:0015288">
    <property type="term" value="F:porin activity"/>
    <property type="evidence" value="ECO:0007669"/>
    <property type="project" value="TreeGrafter"/>
</dbReference>
<accession>A0A4R3NPW9</accession>
<evidence type="ECO:0000256" key="7">
    <source>
        <dbReference type="ARBA" id="ARBA00023237"/>
    </source>
</evidence>
<dbReference type="AlphaFoldDB" id="A0A4R3NPW9"/>
<evidence type="ECO:0000256" key="5">
    <source>
        <dbReference type="ARBA" id="ARBA00022692"/>
    </source>
</evidence>
<keyword evidence="4" id="KW-1134">Transmembrane beta strand</keyword>
<keyword evidence="9" id="KW-1185">Reference proteome</keyword>
<protein>
    <submittedName>
        <fullName evidence="8">Outer membrane protein TolC</fullName>
    </submittedName>
</protein>
<dbReference type="PANTHER" id="PTHR30026">
    <property type="entry name" value="OUTER MEMBRANE PROTEIN TOLC"/>
    <property type="match status" value="1"/>
</dbReference>
<evidence type="ECO:0000256" key="4">
    <source>
        <dbReference type="ARBA" id="ARBA00022452"/>
    </source>
</evidence>
<dbReference type="GO" id="GO:0015562">
    <property type="term" value="F:efflux transmembrane transporter activity"/>
    <property type="evidence" value="ECO:0007669"/>
    <property type="project" value="InterPro"/>
</dbReference>
<organism evidence="8 9">
    <name type="scientific">Martelella mediterranea</name>
    <dbReference type="NCBI Taxonomy" id="293089"/>
    <lineage>
        <taxon>Bacteria</taxon>
        <taxon>Pseudomonadati</taxon>
        <taxon>Pseudomonadota</taxon>
        <taxon>Alphaproteobacteria</taxon>
        <taxon>Hyphomicrobiales</taxon>
        <taxon>Aurantimonadaceae</taxon>
        <taxon>Martelella</taxon>
    </lineage>
</organism>
<dbReference type="Proteomes" id="UP000295097">
    <property type="component" value="Unassembled WGS sequence"/>
</dbReference>
<evidence type="ECO:0000313" key="8">
    <source>
        <dbReference type="EMBL" id="TCT34762.1"/>
    </source>
</evidence>
<sequence>MKRGHCRVMLKCGWSGVCHRAFDLPGTKLKGARGSALWIVCLLFLPACQTASEAPLPSAKGDAPAAVAASQAETPPALSSMASVVRKGLANSPEVNKSQTDRLVSGLSVGVARDAFWPTLSGSIGADTHSEGNYDLRLTQPIFDFGARAAGLRGARAQQRATDREAFGTHEDVALNSAKAYITVKRYEALVKVADDNIAAHRRFLDLADTRLGGGVADRAEVDLAEVRLATARATKADFEGQLASARSLYTLLIGEPPNGLDEPGMLSLQTSELVDIDVFAEQSPRVEQAIAEIAVADNQIGVERAALLPELQGEAVLAGDHDDSPTPYIGVRLVGPTFTGASQFRNVEIARAQKLAAEYEAQAVRREVKDTLSRFVDNDGALADEIRILKGQISRAQSLRKVYEDQFVLGTRSLTDLISVQNDIFGIAQTLVQNRYDRMAIQYEATAAIGRLQQELGLPSSLLDLSHTGGANPIVFVDEEEEPKT</sequence>
<evidence type="ECO:0000256" key="3">
    <source>
        <dbReference type="ARBA" id="ARBA00022448"/>
    </source>
</evidence>
<comment type="caution">
    <text evidence="8">The sequence shown here is derived from an EMBL/GenBank/DDBJ whole genome shotgun (WGS) entry which is preliminary data.</text>
</comment>
<dbReference type="SUPFAM" id="SSF56954">
    <property type="entry name" value="Outer membrane efflux proteins (OEP)"/>
    <property type="match status" value="1"/>
</dbReference>
<gene>
    <name evidence="8" type="ORF">EDC90_10306</name>
</gene>
<dbReference type="InterPro" id="IPR051906">
    <property type="entry name" value="TolC-like"/>
</dbReference>
<comment type="similarity">
    <text evidence="2">Belongs to the outer membrane factor (OMF) (TC 1.B.17) family.</text>
</comment>
<evidence type="ECO:0000256" key="2">
    <source>
        <dbReference type="ARBA" id="ARBA00007613"/>
    </source>
</evidence>